<dbReference type="InterPro" id="IPR036397">
    <property type="entry name" value="RNaseH_sf"/>
</dbReference>
<organism evidence="3 4">
    <name type="scientific">Phyllachora maydis</name>
    <dbReference type="NCBI Taxonomy" id="1825666"/>
    <lineage>
        <taxon>Eukaryota</taxon>
        <taxon>Fungi</taxon>
        <taxon>Dikarya</taxon>
        <taxon>Ascomycota</taxon>
        <taxon>Pezizomycotina</taxon>
        <taxon>Sordariomycetes</taxon>
        <taxon>Sordariomycetidae</taxon>
        <taxon>Phyllachorales</taxon>
        <taxon>Phyllachoraceae</taxon>
        <taxon>Phyllachora</taxon>
    </lineage>
</organism>
<evidence type="ECO:0000313" key="3">
    <source>
        <dbReference type="EMBL" id="KAK2070947.1"/>
    </source>
</evidence>
<protein>
    <recommendedName>
        <fullName evidence="2">Reverse transcriptase Ty1/copia-type domain-containing protein</fullName>
    </recommendedName>
</protein>
<reference evidence="3" key="1">
    <citation type="journal article" date="2023" name="Mol. Plant Microbe Interact.">
        <title>Elucidating the Obligate Nature and Biological Capacity of an Invasive Fungal Corn Pathogen.</title>
        <authorList>
            <person name="MacCready J.S."/>
            <person name="Roggenkamp E.M."/>
            <person name="Gdanetz K."/>
            <person name="Chilvers M.I."/>
        </authorList>
    </citation>
    <scope>NUCLEOTIDE SEQUENCE</scope>
    <source>
        <strain evidence="3">PM02</strain>
    </source>
</reference>
<dbReference type="InterPro" id="IPR013103">
    <property type="entry name" value="RVT_2"/>
</dbReference>
<accession>A0AAD9I5Y5</accession>
<dbReference type="SUPFAM" id="SSF53098">
    <property type="entry name" value="Ribonuclease H-like"/>
    <property type="match status" value="1"/>
</dbReference>
<dbReference type="Gene3D" id="3.30.420.10">
    <property type="entry name" value="Ribonuclease H-like superfamily/Ribonuclease H"/>
    <property type="match status" value="1"/>
</dbReference>
<feature type="compositionally biased region" description="Basic and acidic residues" evidence="1">
    <location>
        <begin position="217"/>
        <end position="226"/>
    </location>
</feature>
<feature type="region of interest" description="Disordered" evidence="1">
    <location>
        <begin position="561"/>
        <end position="586"/>
    </location>
</feature>
<comment type="caution">
    <text evidence="3">The sequence shown here is derived from an EMBL/GenBank/DDBJ whole genome shotgun (WGS) entry which is preliminary data.</text>
</comment>
<dbReference type="Pfam" id="PF07727">
    <property type="entry name" value="RVT_2"/>
    <property type="match status" value="1"/>
</dbReference>
<gene>
    <name evidence="3" type="ORF">P8C59_005407</name>
</gene>
<feature type="domain" description="Reverse transcriptase Ty1/copia-type" evidence="2">
    <location>
        <begin position="367"/>
        <end position="559"/>
    </location>
</feature>
<dbReference type="InterPro" id="IPR012337">
    <property type="entry name" value="RNaseH-like_sf"/>
</dbReference>
<dbReference type="AlphaFoldDB" id="A0AAD9I5Y5"/>
<feature type="region of interest" description="Disordered" evidence="1">
    <location>
        <begin position="206"/>
        <end position="232"/>
    </location>
</feature>
<evidence type="ECO:0000256" key="1">
    <source>
        <dbReference type="SAM" id="MobiDB-lite"/>
    </source>
</evidence>
<feature type="compositionally biased region" description="Basic and acidic residues" evidence="1">
    <location>
        <begin position="572"/>
        <end position="582"/>
    </location>
</feature>
<feature type="compositionally biased region" description="Low complexity" evidence="1">
    <location>
        <begin position="561"/>
        <end position="571"/>
    </location>
</feature>
<dbReference type="Proteomes" id="UP001217918">
    <property type="component" value="Unassembled WGS sequence"/>
</dbReference>
<sequence>MTTDYDSYSIEGDTVKIRPRPYNRNPIVLLLVNRKSRGLRNSFGRYPTKFHFNGGTEITDLLTTWLAKRGIKLSTSAPYIHKQNGLVERSVRVILDQRYRAIGARGEAIIPLEKRSKSLKFTPRTEECKLLAVLGSKTYLVYILSRRAVLKTSTIKFIEDNTVLSQPTNNTDLEGELVDLDLDLEGAISPDPSNLNTKKPISIEIGPSKLEPYESSSDSKLDKPLPDKPINPVIVESTRPTISIRKPELPEAFPKTIEPIFAPKPIEVITPNQPITNEPLDNSNLISEGDKMQLDYYKLLAKTSSYILSFVYKARKRVISKDSTSTTYKQVLKLPRDKRSKWLEAITKEFIQLLELGVFKFLPRSLLPSNHKLITCRNVLKVKKDAKTRPIKYKSRLVARGFIQRILLAIGTVLDWEIEQADFKGAFLNSALREEIYIEIPEGLLDLAASNKAIYKLLLKYSYNPSTPNIIKLSKVLYKVFYNAKTCYFIVTYIDDCLFIGPDIGYITDLKKRLNKVNAIEDLGPAAYFLGVQVIRDRPNRRLWLNQSHYNGNTVADLGPKLSNSSNTTTKLSRDFHSKEGPRPLTATSTTIVNSINGKY</sequence>
<name>A0AAD9I5Y5_9PEZI</name>
<dbReference type="EMBL" id="JAQQPM010000004">
    <property type="protein sequence ID" value="KAK2070947.1"/>
    <property type="molecule type" value="Genomic_DNA"/>
</dbReference>
<evidence type="ECO:0000259" key="2">
    <source>
        <dbReference type="Pfam" id="PF07727"/>
    </source>
</evidence>
<proteinExistence type="predicted"/>
<keyword evidence="4" id="KW-1185">Reference proteome</keyword>
<evidence type="ECO:0000313" key="4">
    <source>
        <dbReference type="Proteomes" id="UP001217918"/>
    </source>
</evidence>
<dbReference type="GO" id="GO:0003676">
    <property type="term" value="F:nucleic acid binding"/>
    <property type="evidence" value="ECO:0007669"/>
    <property type="project" value="InterPro"/>
</dbReference>